<feature type="transmembrane region" description="Helical" evidence="8">
    <location>
        <begin position="413"/>
        <end position="435"/>
    </location>
</feature>
<dbReference type="PANTHER" id="PTHR33406:SF11">
    <property type="entry name" value="MEMBRANE PROTEIN SCO6666-RELATED"/>
    <property type="match status" value="1"/>
</dbReference>
<evidence type="ECO:0000256" key="1">
    <source>
        <dbReference type="ARBA" id="ARBA00004651"/>
    </source>
</evidence>
<dbReference type="SUPFAM" id="SSF82866">
    <property type="entry name" value="Multidrug efflux transporter AcrB transmembrane domain"/>
    <property type="match status" value="2"/>
</dbReference>
<evidence type="ECO:0000256" key="4">
    <source>
        <dbReference type="ARBA" id="ARBA00022692"/>
    </source>
</evidence>
<dbReference type="InterPro" id="IPR050545">
    <property type="entry name" value="Mycobact_MmpL"/>
</dbReference>
<feature type="transmembrane region" description="Helical" evidence="8">
    <location>
        <begin position="20"/>
        <end position="38"/>
    </location>
</feature>
<dbReference type="EMBL" id="AQPW01000005">
    <property type="protein sequence ID" value="EON33458.1"/>
    <property type="molecule type" value="Genomic_DNA"/>
</dbReference>
<dbReference type="Gene3D" id="1.20.1640.10">
    <property type="entry name" value="Multidrug efflux transporter AcrB transmembrane domain"/>
    <property type="match status" value="2"/>
</dbReference>
<evidence type="ECO:0000256" key="7">
    <source>
        <dbReference type="SAM" id="MobiDB-lite"/>
    </source>
</evidence>
<feature type="transmembrane region" description="Helical" evidence="8">
    <location>
        <begin position="347"/>
        <end position="372"/>
    </location>
</feature>
<keyword evidence="4 8" id="KW-0812">Transmembrane</keyword>
<reference evidence="10 11" key="1">
    <citation type="journal article" date="2013" name="Genome Announc.">
        <title>Draft Genome Sequence of a Benzothiophene-Desulfurizing Bacterium, Gordona terrae Strain C-6.</title>
        <authorList>
            <person name="Wang W."/>
            <person name="Ma T."/>
            <person name="Ren Y."/>
            <person name="Li G."/>
        </authorList>
    </citation>
    <scope>NUCLEOTIDE SEQUENCE [LARGE SCALE GENOMIC DNA]</scope>
    <source>
        <strain evidence="10 11">C-6</strain>
    </source>
</reference>
<name>R7YBQ8_9ACTN</name>
<keyword evidence="5 8" id="KW-1133">Transmembrane helix</keyword>
<dbReference type="InterPro" id="IPR000731">
    <property type="entry name" value="SSD"/>
</dbReference>
<protein>
    <submittedName>
        <fullName evidence="10">Putative drug exporter, RND superfamily protein</fullName>
    </submittedName>
</protein>
<dbReference type="GO" id="GO:0005886">
    <property type="term" value="C:plasma membrane"/>
    <property type="evidence" value="ECO:0007669"/>
    <property type="project" value="UniProtKB-SubCell"/>
</dbReference>
<feature type="transmembrane region" description="Helical" evidence="8">
    <location>
        <begin position="221"/>
        <end position="254"/>
    </location>
</feature>
<dbReference type="InterPro" id="IPR004869">
    <property type="entry name" value="MMPL_dom"/>
</dbReference>
<dbReference type="OrthoDB" id="7051771at2"/>
<dbReference type="PATRIC" id="fig|1316928.3.peg.1317"/>
<feature type="transmembrane region" description="Helical" evidence="8">
    <location>
        <begin position="274"/>
        <end position="292"/>
    </location>
</feature>
<dbReference type="Pfam" id="PF03176">
    <property type="entry name" value="MMPL"/>
    <property type="match status" value="2"/>
</dbReference>
<dbReference type="PROSITE" id="PS50156">
    <property type="entry name" value="SSD"/>
    <property type="match status" value="1"/>
</dbReference>
<dbReference type="RefSeq" id="WP_010841769.1">
    <property type="nucleotide sequence ID" value="NZ_AQPW01000005.1"/>
</dbReference>
<feature type="transmembrane region" description="Helical" evidence="8">
    <location>
        <begin position="313"/>
        <end position="341"/>
    </location>
</feature>
<comment type="subcellular location">
    <subcellularLocation>
        <location evidence="1">Cell membrane</location>
        <topology evidence="1">Multi-pass membrane protein</topology>
    </subcellularLocation>
</comment>
<accession>R7YBQ8</accession>
<proteinExistence type="inferred from homology"/>
<dbReference type="PANTHER" id="PTHR33406">
    <property type="entry name" value="MEMBRANE PROTEIN MJ1562-RELATED"/>
    <property type="match status" value="1"/>
</dbReference>
<comment type="similarity">
    <text evidence="2">Belongs to the resistance-nodulation-cell division (RND) (TC 2.A.6) family. MmpL subfamily.</text>
</comment>
<feature type="transmembrane region" description="Helical" evidence="8">
    <location>
        <begin position="681"/>
        <end position="699"/>
    </location>
</feature>
<evidence type="ECO:0000256" key="5">
    <source>
        <dbReference type="ARBA" id="ARBA00022989"/>
    </source>
</evidence>
<evidence type="ECO:0000256" key="8">
    <source>
        <dbReference type="SAM" id="Phobius"/>
    </source>
</evidence>
<comment type="caution">
    <text evidence="10">The sequence shown here is derived from an EMBL/GenBank/DDBJ whole genome shotgun (WGS) entry which is preliminary data.</text>
</comment>
<feature type="transmembrane region" description="Helical" evidence="8">
    <location>
        <begin position="598"/>
        <end position="620"/>
    </location>
</feature>
<evidence type="ECO:0000313" key="10">
    <source>
        <dbReference type="EMBL" id="EON33458.1"/>
    </source>
</evidence>
<feature type="region of interest" description="Disordered" evidence="7">
    <location>
        <begin position="765"/>
        <end position="788"/>
    </location>
</feature>
<gene>
    <name evidence="10" type="ORF">GTC6_06569</name>
</gene>
<feature type="domain" description="SSD" evidence="9">
    <location>
        <begin position="256"/>
        <end position="370"/>
    </location>
</feature>
<evidence type="ECO:0000313" key="11">
    <source>
        <dbReference type="Proteomes" id="UP000013569"/>
    </source>
</evidence>
<evidence type="ECO:0000256" key="2">
    <source>
        <dbReference type="ARBA" id="ARBA00010157"/>
    </source>
</evidence>
<feature type="compositionally biased region" description="Low complexity" evidence="7">
    <location>
        <begin position="771"/>
        <end position="788"/>
    </location>
</feature>
<keyword evidence="6 8" id="KW-0472">Membrane</keyword>
<dbReference type="Proteomes" id="UP000013569">
    <property type="component" value="Unassembled WGS sequence"/>
</dbReference>
<feature type="transmembrane region" description="Helical" evidence="8">
    <location>
        <begin position="705"/>
        <end position="725"/>
    </location>
</feature>
<organism evidence="10 11">
    <name type="scientific">Gordonia terrae C-6</name>
    <dbReference type="NCBI Taxonomy" id="1316928"/>
    <lineage>
        <taxon>Bacteria</taxon>
        <taxon>Bacillati</taxon>
        <taxon>Actinomycetota</taxon>
        <taxon>Actinomycetes</taxon>
        <taxon>Mycobacteriales</taxon>
        <taxon>Gordoniaceae</taxon>
        <taxon>Gordonia</taxon>
    </lineage>
</organism>
<sequence length="788" mass="82776">MATHLYRLGRWAFENRLKTIAIWVLVLIGLGIGASLLAKPTSESFSIPGIPSEKAQDLMVERFPGEATFGSDIGVTYVIRAPQGSTLTEPRYQEAIDSMVAGLRSVEDVKSPDSITNPFVSYGTEQSPGQLRELSAAFQEKTFGKNAEEAAADAQATSPINAAGTVAQLGASFDVEASSDVTETMREQMDAIADDARAAGLTVEMKGSATQQFELGITSELIGIGVGALILILTFASLVAWGMPIITAIVGVAIGMLGVQMGTHFFDLSNETPILATMIGLAVGIDYALFIVSRYRHEIHRSANRADAAGRAVGTAGSAVVFAGSTVVIALAALAIVNIPFLTAMGIAAAGTVVAAVLVALTLLPAILGLFGGKAFAGRVPRLNAPDVGPHDTDRVHNGQRWVQRIVARPRTVTVAIVGLLVVLAIPMAGLKLALPNDGTAEPSETQRKAYDMVADGYGPGFNGPLVVVADGRAIEDTGERLRAFDTLVDDLGRVDNVEVAQIGAGGLNEARDTAKITIIPSTAPADEATPALVESLREMEPQVQSTMGISYGVTGQTAIELDISDRLSSSLLPYLLVVVGLAFILLIIVFRSILVPLTAALGFLLSVAATFGVTVALFTDGALGIVDNPQPLVSFLPIMLVGIVFGLAMDYQVFLVTRMREAYVHGADAKTAVVEGYRHSARVVAAAAAIMISVFAAFMLQDMAFIMVMGFALAAAVFFDAFVVRMTLMPAVLTVLGDKAWWLPRWLDRILPDVDIEGEKLGLGDDAARPADAAGEADAASGVRAGR</sequence>
<evidence type="ECO:0000259" key="9">
    <source>
        <dbReference type="PROSITE" id="PS50156"/>
    </source>
</evidence>
<evidence type="ECO:0000256" key="3">
    <source>
        <dbReference type="ARBA" id="ARBA00022475"/>
    </source>
</evidence>
<feature type="transmembrane region" description="Helical" evidence="8">
    <location>
        <begin position="632"/>
        <end position="652"/>
    </location>
</feature>
<keyword evidence="3" id="KW-1003">Cell membrane</keyword>
<dbReference type="AlphaFoldDB" id="R7YBQ8"/>
<evidence type="ECO:0000256" key="6">
    <source>
        <dbReference type="ARBA" id="ARBA00023136"/>
    </source>
</evidence>
<feature type="transmembrane region" description="Helical" evidence="8">
    <location>
        <begin position="572"/>
        <end position="591"/>
    </location>
</feature>